<evidence type="ECO:0000313" key="1">
    <source>
        <dbReference type="EMBL" id="KAK9239437.1"/>
    </source>
</evidence>
<organism evidence="1 2">
    <name type="scientific">Lipomyces kononenkoae</name>
    <name type="common">Yeast</name>
    <dbReference type="NCBI Taxonomy" id="34357"/>
    <lineage>
        <taxon>Eukaryota</taxon>
        <taxon>Fungi</taxon>
        <taxon>Dikarya</taxon>
        <taxon>Ascomycota</taxon>
        <taxon>Saccharomycotina</taxon>
        <taxon>Lipomycetes</taxon>
        <taxon>Lipomycetales</taxon>
        <taxon>Lipomycetaceae</taxon>
        <taxon>Lipomyces</taxon>
    </lineage>
</organism>
<comment type="caution">
    <text evidence="1">The sequence shown here is derived from an EMBL/GenBank/DDBJ whole genome shotgun (WGS) entry which is preliminary data.</text>
</comment>
<gene>
    <name evidence="1" type="ORF">V1525DRAFT_398068</name>
</gene>
<name>A0ACC3T969_LIPKO</name>
<keyword evidence="2" id="KW-1185">Reference proteome</keyword>
<proteinExistence type="predicted"/>
<reference evidence="2" key="1">
    <citation type="journal article" date="2024" name="Front. Bioeng. Biotechnol.">
        <title>Genome-scale model development and genomic sequencing of the oleaginous clade Lipomyces.</title>
        <authorList>
            <person name="Czajka J.J."/>
            <person name="Han Y."/>
            <person name="Kim J."/>
            <person name="Mondo S.J."/>
            <person name="Hofstad B.A."/>
            <person name="Robles A."/>
            <person name="Haridas S."/>
            <person name="Riley R."/>
            <person name="LaButti K."/>
            <person name="Pangilinan J."/>
            <person name="Andreopoulos W."/>
            <person name="Lipzen A."/>
            <person name="Yan J."/>
            <person name="Wang M."/>
            <person name="Ng V."/>
            <person name="Grigoriev I.V."/>
            <person name="Spatafora J.W."/>
            <person name="Magnuson J.K."/>
            <person name="Baker S.E."/>
            <person name="Pomraning K.R."/>
        </authorList>
    </citation>
    <scope>NUCLEOTIDE SEQUENCE [LARGE SCALE GENOMIC DNA]</scope>
    <source>
        <strain evidence="2">CBS 7786</strain>
    </source>
</reference>
<protein>
    <submittedName>
        <fullName evidence="1">Uncharacterized protein</fullName>
    </submittedName>
</protein>
<accession>A0ACC3T969</accession>
<dbReference type="Proteomes" id="UP001433508">
    <property type="component" value="Unassembled WGS sequence"/>
</dbReference>
<sequence>MVGPRVAKVFPARPPFTLSSIPDLTGKTALVTGGTSGIGIETARILAHAGATVYITSRSVAKAQDAIRDIVDNGPDNWVSARKADVRAIQLDLDNIKTVATVAETVLRNISALDILVANAGHITREKKFTVDGIESQFAVSHVSHFVLVLTLLPAIEKAGSKTGDARIVIVSSHGQCDAPTATGIDLDSLTNTAAKDDGLSWRQRYGQAKLAGMLFMHSLSSRVSGNVRVNACHPGAVISHFNDGLFSDGNESWSLRFQLAIFKKFAMVPAATAALGTVAFLAAADKIREDDVRAGYFWPVATRKDEWASKWALDARLGDEMWEFTVRLVKKGLAKSDIELRPPSLKRGNGDNYPLLLT</sequence>
<dbReference type="EMBL" id="MU971346">
    <property type="protein sequence ID" value="KAK9239437.1"/>
    <property type="molecule type" value="Genomic_DNA"/>
</dbReference>
<evidence type="ECO:0000313" key="2">
    <source>
        <dbReference type="Proteomes" id="UP001433508"/>
    </source>
</evidence>